<protein>
    <submittedName>
        <fullName evidence="6">Succinylglutamate desuccinylase/aspartoacylase family protein</fullName>
    </submittedName>
</protein>
<evidence type="ECO:0000256" key="4">
    <source>
        <dbReference type="ARBA" id="ARBA00022833"/>
    </source>
</evidence>
<gene>
    <name evidence="6" type="ORF">QQ91_022735</name>
</gene>
<proteinExistence type="predicted"/>
<reference evidence="6" key="1">
    <citation type="submission" date="2014-11" db="EMBL/GenBank/DDBJ databases">
        <authorList>
            <person name="Malar M.C."/>
            <person name="Sen D."/>
            <person name="Tripathy S."/>
        </authorList>
    </citation>
    <scope>NUCLEOTIDE SEQUENCE</scope>
    <source>
        <strain evidence="6">BDU141951</strain>
    </source>
</reference>
<accession>A0A0C1YKG9</accession>
<reference evidence="6" key="3">
    <citation type="submission" date="2020-02" db="EMBL/GenBank/DDBJ databases">
        <authorList>
            <person name="Sarangi A.N."/>
            <person name="Ghosh S."/>
            <person name="Mukherjee M."/>
            <person name="Tripathy S."/>
        </authorList>
    </citation>
    <scope>NUCLEOTIDE SEQUENCE</scope>
    <source>
        <strain evidence="6">BDU141951</strain>
    </source>
</reference>
<comment type="caution">
    <text evidence="6">The sequence shown here is derived from an EMBL/GenBank/DDBJ whole genome shotgun (WGS) entry which is preliminary data.</text>
</comment>
<dbReference type="Gene3D" id="2.40.50.100">
    <property type="match status" value="1"/>
</dbReference>
<name>A0A0C1YKG9_9CYAN</name>
<dbReference type="Gene3D" id="3.40.630.10">
    <property type="entry name" value="Zn peptidases"/>
    <property type="match status" value="1"/>
</dbReference>
<keyword evidence="2" id="KW-0479">Metal-binding</keyword>
<dbReference type="EMBL" id="JTHE02000003">
    <property type="protein sequence ID" value="NEV69913.1"/>
    <property type="molecule type" value="Genomic_DNA"/>
</dbReference>
<keyword evidence="3" id="KW-0378">Hydrolase</keyword>
<dbReference type="InterPro" id="IPR055438">
    <property type="entry name" value="AstE_AspA_cat"/>
</dbReference>
<feature type="domain" description="Succinylglutamate desuccinylase/Aspartoacylase catalytic" evidence="5">
    <location>
        <begin position="31"/>
        <end position="275"/>
    </location>
</feature>
<evidence type="ECO:0000313" key="6">
    <source>
        <dbReference type="EMBL" id="NEV69913.1"/>
    </source>
</evidence>
<dbReference type="GO" id="GO:0046872">
    <property type="term" value="F:metal ion binding"/>
    <property type="evidence" value="ECO:0007669"/>
    <property type="project" value="UniProtKB-KW"/>
</dbReference>
<evidence type="ECO:0000256" key="1">
    <source>
        <dbReference type="ARBA" id="ARBA00001947"/>
    </source>
</evidence>
<dbReference type="PANTHER" id="PTHR37326:SF1">
    <property type="entry name" value="BLL3975 PROTEIN"/>
    <property type="match status" value="1"/>
</dbReference>
<evidence type="ECO:0000256" key="3">
    <source>
        <dbReference type="ARBA" id="ARBA00022801"/>
    </source>
</evidence>
<dbReference type="PANTHER" id="PTHR37326">
    <property type="entry name" value="BLL3975 PROTEIN"/>
    <property type="match status" value="1"/>
</dbReference>
<keyword evidence="4" id="KW-0862">Zinc</keyword>
<dbReference type="GO" id="GO:0016788">
    <property type="term" value="F:hydrolase activity, acting on ester bonds"/>
    <property type="evidence" value="ECO:0007669"/>
    <property type="project" value="InterPro"/>
</dbReference>
<reference evidence="6" key="2">
    <citation type="journal article" date="2015" name="Genome Announc.">
        <title>Draft Genome Sequence of Filamentous Marine Cyanobacterium Lyngbya confervoides Strain BDU141951.</title>
        <authorList>
            <person name="Chandrababunaidu M.M."/>
            <person name="Sen D."/>
            <person name="Tripathy S."/>
        </authorList>
    </citation>
    <scope>NUCLEOTIDE SEQUENCE</scope>
    <source>
        <strain evidence="6">BDU141951</strain>
    </source>
</reference>
<sequence>MDAEIKVLPLLHMASGDMLSLQQYRLVGAHPGKVVYLQANLHGAEIAGNSVIHQLLTYFQKLDATALQGEIRLVPACNPIGVNTRAHNFASGRFNPYDGRDWNRIFWDWEQEHQGARTFAEQHLASDRATIQQAYREFIGQHFKAELATLDDPAGVPVHQRYRTRLQQQALAADLLIDLHSSSNQGLVYAYYFRDRTASIPYFDLDFAILLDQFDGNAFDEAFINPWLALEQAFAELGRSLRFDIEAWTLELGTGMKNDPQAIARGVNGILNYLRQQQVLQDGGGIVPRSVPLTRASQLKKYYATAGGFVQNRVALGTWVQSGDVLYELLCLNKTGQYPQVLTVQAQQSGLVYDLSTCEGVSEGEYVLAVMVPDA</sequence>
<dbReference type="AlphaFoldDB" id="A0A0C1YKG9"/>
<dbReference type="InterPro" id="IPR053138">
    <property type="entry name" value="N-alpha-Ac-DABA_deacetylase"/>
</dbReference>
<dbReference type="SUPFAM" id="SSF53187">
    <property type="entry name" value="Zn-dependent exopeptidases"/>
    <property type="match status" value="1"/>
</dbReference>
<organism evidence="6">
    <name type="scientific">Lyngbya confervoides BDU141951</name>
    <dbReference type="NCBI Taxonomy" id="1574623"/>
    <lineage>
        <taxon>Bacteria</taxon>
        <taxon>Bacillati</taxon>
        <taxon>Cyanobacteriota</taxon>
        <taxon>Cyanophyceae</taxon>
        <taxon>Oscillatoriophycideae</taxon>
        <taxon>Oscillatoriales</taxon>
        <taxon>Microcoleaceae</taxon>
        <taxon>Lyngbya</taxon>
    </lineage>
</organism>
<evidence type="ECO:0000259" key="5">
    <source>
        <dbReference type="Pfam" id="PF24827"/>
    </source>
</evidence>
<comment type="cofactor">
    <cofactor evidence="1">
        <name>Zn(2+)</name>
        <dbReference type="ChEBI" id="CHEBI:29105"/>
    </cofactor>
</comment>
<dbReference type="Pfam" id="PF24827">
    <property type="entry name" value="AstE_AspA_cat"/>
    <property type="match status" value="1"/>
</dbReference>
<evidence type="ECO:0000256" key="2">
    <source>
        <dbReference type="ARBA" id="ARBA00022723"/>
    </source>
</evidence>